<protein>
    <submittedName>
        <fullName evidence="3">Polysaccharide deacetylase family sporulation protein PdaB</fullName>
    </submittedName>
</protein>
<dbReference type="PANTHER" id="PTHR10587:SF128">
    <property type="entry name" value="POLYSACCHARIDE DEACETYLASE PDAB-RELATED"/>
    <property type="match status" value="1"/>
</dbReference>
<keyword evidence="4" id="KW-1185">Reference proteome</keyword>
<dbReference type="InterPro" id="IPR002509">
    <property type="entry name" value="NODB_dom"/>
</dbReference>
<dbReference type="InterPro" id="IPR011330">
    <property type="entry name" value="Glyco_hydro/deAcase_b/a-brl"/>
</dbReference>
<keyword evidence="1" id="KW-1133">Transmembrane helix</keyword>
<dbReference type="Gene3D" id="3.20.20.370">
    <property type="entry name" value="Glycoside hydrolase/deacetylase"/>
    <property type="match status" value="1"/>
</dbReference>
<dbReference type="InterPro" id="IPR014132">
    <property type="entry name" value="PdaB-like"/>
</dbReference>
<keyword evidence="1" id="KW-0812">Transmembrane</keyword>
<dbReference type="Proteomes" id="UP001179280">
    <property type="component" value="Unassembled WGS sequence"/>
</dbReference>
<evidence type="ECO:0000313" key="4">
    <source>
        <dbReference type="Proteomes" id="UP001179280"/>
    </source>
</evidence>
<feature type="transmembrane region" description="Helical" evidence="1">
    <location>
        <begin position="12"/>
        <end position="31"/>
    </location>
</feature>
<dbReference type="SUPFAM" id="SSF88713">
    <property type="entry name" value="Glycoside hydrolase/deacetylase"/>
    <property type="match status" value="1"/>
</dbReference>
<dbReference type="NCBIfam" id="TIGR02764">
    <property type="entry name" value="spore_ybaN_pdaB"/>
    <property type="match status" value="1"/>
</dbReference>
<dbReference type="Pfam" id="PF01522">
    <property type="entry name" value="Polysacc_deac_1"/>
    <property type="match status" value="1"/>
</dbReference>
<reference evidence="3" key="1">
    <citation type="submission" date="2021-01" db="EMBL/GenBank/DDBJ databases">
        <title>Genomic Encyclopedia of Type Strains, Phase IV (KMG-IV): sequencing the most valuable type-strain genomes for metagenomic binning, comparative biology and taxonomic classification.</title>
        <authorList>
            <person name="Goeker M."/>
        </authorList>
    </citation>
    <scope>NUCLEOTIDE SEQUENCE</scope>
    <source>
        <strain evidence="3">DSM 21943</strain>
    </source>
</reference>
<evidence type="ECO:0000259" key="2">
    <source>
        <dbReference type="PROSITE" id="PS51677"/>
    </source>
</evidence>
<evidence type="ECO:0000256" key="1">
    <source>
        <dbReference type="SAM" id="Phobius"/>
    </source>
</evidence>
<dbReference type="PANTHER" id="PTHR10587">
    <property type="entry name" value="GLYCOSYL TRANSFERASE-RELATED"/>
    <property type="match status" value="1"/>
</dbReference>
<accession>A0ABS2SZE2</accession>
<dbReference type="EMBL" id="JAFBCV010000018">
    <property type="protein sequence ID" value="MBM7840854.1"/>
    <property type="molecule type" value="Genomic_DNA"/>
</dbReference>
<gene>
    <name evidence="3" type="ORF">JOC54_004147</name>
</gene>
<organism evidence="3 4">
    <name type="scientific">Shouchella xiaoxiensis</name>
    <dbReference type="NCBI Taxonomy" id="766895"/>
    <lineage>
        <taxon>Bacteria</taxon>
        <taxon>Bacillati</taxon>
        <taxon>Bacillota</taxon>
        <taxon>Bacilli</taxon>
        <taxon>Bacillales</taxon>
        <taxon>Bacillaceae</taxon>
        <taxon>Shouchella</taxon>
    </lineage>
</organism>
<evidence type="ECO:0000313" key="3">
    <source>
        <dbReference type="EMBL" id="MBM7840854.1"/>
    </source>
</evidence>
<comment type="caution">
    <text evidence="3">The sequence shown here is derived from an EMBL/GenBank/DDBJ whole genome shotgun (WGS) entry which is preliminary data.</text>
</comment>
<sequence>MKGIWVVNLRKVKPLIFICVTAFFVASWLVFQQNYISVFSTPAGPQAFYKADDADNKLALTFNISWGEKNVTPILNVLKDHHVEHATFFLSASWAETYPELVEEIVDAGYQIGSHGYQYKNYPSLSDTEVTQDMQRSKQVLQELTGETPTLIRPPNGAFNTNTLQLAEAQNLDVIHWSVNSYDYENPGTDKIVSNVVNETQSGDILMFHASDSVKQTESALPIILKTLEQRDYSFATISEMMSDTDATSEEVE</sequence>
<dbReference type="InterPro" id="IPR050248">
    <property type="entry name" value="Polysacc_deacetylase_ArnD"/>
</dbReference>
<dbReference type="RefSeq" id="WP_035421364.1">
    <property type="nucleotide sequence ID" value="NZ_JAFBCV010000018.1"/>
</dbReference>
<feature type="domain" description="NodB homology" evidence="2">
    <location>
        <begin position="56"/>
        <end position="236"/>
    </location>
</feature>
<name>A0ABS2SZE2_9BACI</name>
<keyword evidence="1" id="KW-0472">Membrane</keyword>
<dbReference type="PROSITE" id="PS51677">
    <property type="entry name" value="NODB"/>
    <property type="match status" value="1"/>
</dbReference>
<proteinExistence type="predicted"/>